<proteinExistence type="predicted"/>
<name>A0ABN9XES0_9DINO</name>
<protein>
    <recommendedName>
        <fullName evidence="4">Solute carrier family 40 protein</fullName>
    </recommendedName>
</protein>
<evidence type="ECO:0000256" key="1">
    <source>
        <dbReference type="SAM" id="MobiDB-lite"/>
    </source>
</evidence>
<dbReference type="Proteomes" id="UP001189429">
    <property type="component" value="Unassembled WGS sequence"/>
</dbReference>
<sequence length="378" mass="40521">MLSPFKRRSCRITREIKDLCARFQLSTCSWSMIRSLFAVTSSSIALLFVPLPHPPLFVVVLPLLLPHPSRPRPSSSFSSSSFPLSSSSSFSSSPSSSSSFLLFSSLPSSSSSVCARGAPGLGSAQVPTALPWRTRSPPEHPSRCPQGAGAGRAARCRSRSPGPRRPGWGAPDRAGAPLVGGRPQAGGGSCLGGRSQAARRGAVGAGGEIAARRGPDQRVREGVATRGGAAASGGGPAWHRVSPLGCAHRRRAVQGLGPIRGAVFLFWEWRYVCIVVSPPGLVTDGLGSRRRGLGRHGRYWWLPDRPICRLRCWYRIREPCMSRLVANRCAYGIQLVSMLLVPQMLPYFRAIGFANAASSLCFGFAASRDRYYAQPTPP</sequence>
<feature type="compositionally biased region" description="Low complexity" evidence="1">
    <location>
        <begin position="159"/>
        <end position="177"/>
    </location>
</feature>
<dbReference type="EMBL" id="CAUYUJ010020434">
    <property type="protein sequence ID" value="CAK0898134.1"/>
    <property type="molecule type" value="Genomic_DNA"/>
</dbReference>
<gene>
    <name evidence="2" type="ORF">PCOR1329_LOCUS76099</name>
</gene>
<accession>A0ABN9XES0</accession>
<keyword evidence="3" id="KW-1185">Reference proteome</keyword>
<organism evidence="2 3">
    <name type="scientific">Prorocentrum cordatum</name>
    <dbReference type="NCBI Taxonomy" id="2364126"/>
    <lineage>
        <taxon>Eukaryota</taxon>
        <taxon>Sar</taxon>
        <taxon>Alveolata</taxon>
        <taxon>Dinophyceae</taxon>
        <taxon>Prorocentrales</taxon>
        <taxon>Prorocentraceae</taxon>
        <taxon>Prorocentrum</taxon>
    </lineage>
</organism>
<evidence type="ECO:0008006" key="4">
    <source>
        <dbReference type="Google" id="ProtNLM"/>
    </source>
</evidence>
<reference evidence="2" key="1">
    <citation type="submission" date="2023-10" db="EMBL/GenBank/DDBJ databases">
        <authorList>
            <person name="Chen Y."/>
            <person name="Shah S."/>
            <person name="Dougan E. K."/>
            <person name="Thang M."/>
            <person name="Chan C."/>
        </authorList>
    </citation>
    <scope>NUCLEOTIDE SEQUENCE [LARGE SCALE GENOMIC DNA]</scope>
</reference>
<evidence type="ECO:0000313" key="3">
    <source>
        <dbReference type="Proteomes" id="UP001189429"/>
    </source>
</evidence>
<feature type="region of interest" description="Disordered" evidence="1">
    <location>
        <begin position="124"/>
        <end position="195"/>
    </location>
</feature>
<comment type="caution">
    <text evidence="2">The sequence shown here is derived from an EMBL/GenBank/DDBJ whole genome shotgun (WGS) entry which is preliminary data.</text>
</comment>
<evidence type="ECO:0000313" key="2">
    <source>
        <dbReference type="EMBL" id="CAK0898134.1"/>
    </source>
</evidence>